<organism evidence="3">
    <name type="scientific">Petromyces alliaceus</name>
    <name type="common">Aspergillus alliaceus</name>
    <dbReference type="NCBI Taxonomy" id="209559"/>
    <lineage>
        <taxon>Eukaryota</taxon>
        <taxon>Fungi</taxon>
        <taxon>Dikarya</taxon>
        <taxon>Ascomycota</taxon>
        <taxon>Pezizomycotina</taxon>
        <taxon>Eurotiomycetes</taxon>
        <taxon>Eurotiomycetidae</taxon>
        <taxon>Eurotiales</taxon>
        <taxon>Aspergillaceae</taxon>
        <taxon>Aspergillus</taxon>
        <taxon>Aspergillus subgen. Circumdati</taxon>
    </lineage>
</organism>
<accession>A0A8H6E8J7</accession>
<keyword evidence="5" id="KW-1185">Reference proteome</keyword>
<protein>
    <recommendedName>
        <fullName evidence="2">ATP-grasp domain-containing protein</fullName>
    </recommendedName>
</protein>
<evidence type="ECO:0000313" key="3">
    <source>
        <dbReference type="EMBL" id="KAE8392339.1"/>
    </source>
</evidence>
<dbReference type="Proteomes" id="UP000541154">
    <property type="component" value="Unassembled WGS sequence"/>
</dbReference>
<dbReference type="Gene3D" id="3.30.470.20">
    <property type="entry name" value="ATP-grasp fold, B domain"/>
    <property type="match status" value="1"/>
</dbReference>
<reference evidence="3" key="2">
    <citation type="submission" date="2019-04" db="EMBL/GenBank/DDBJ databases">
        <title>Friends and foes A comparative genomics studyof 23 Aspergillus species from section Flavi.</title>
        <authorList>
            <consortium name="DOE Joint Genome Institute"/>
            <person name="Kjaerbolling I."/>
            <person name="Vesth T."/>
            <person name="Frisvad J.C."/>
            <person name="Nybo J.L."/>
            <person name="Theobald S."/>
            <person name="Kildgaard S."/>
            <person name="Isbrandt T."/>
            <person name="Kuo A."/>
            <person name="Sato A."/>
            <person name="Lyhne E.K."/>
            <person name="Kogle M.E."/>
            <person name="Wiebenga A."/>
            <person name="Kun R.S."/>
            <person name="Lubbers R.J."/>
            <person name="Makela M.R."/>
            <person name="Barry K."/>
            <person name="Chovatia M."/>
            <person name="Clum A."/>
            <person name="Daum C."/>
            <person name="Haridas S."/>
            <person name="He G."/>
            <person name="LaButti K."/>
            <person name="Lipzen A."/>
            <person name="Mondo S."/>
            <person name="Riley R."/>
            <person name="Salamov A."/>
            <person name="Simmons B.A."/>
            <person name="Magnuson J.K."/>
            <person name="Henrissat B."/>
            <person name="Mortensen U.H."/>
            <person name="Larsen T.O."/>
            <person name="Devries R.P."/>
            <person name="Grigoriev I.V."/>
            <person name="Machida M."/>
            <person name="Baker S.E."/>
            <person name="Andersen M.R."/>
        </authorList>
    </citation>
    <scope>NUCLEOTIDE SEQUENCE [LARGE SCALE GENOMIC DNA]</scope>
    <source>
        <strain evidence="3">IBT 14317</strain>
    </source>
</reference>
<dbReference type="OrthoDB" id="5946236at2759"/>
<dbReference type="GO" id="GO:0005524">
    <property type="term" value="F:ATP binding"/>
    <property type="evidence" value="ECO:0007669"/>
    <property type="project" value="UniProtKB-UniRule"/>
</dbReference>
<gene>
    <name evidence="3" type="ORF">BDV23DRAFT_171053</name>
    <name evidence="4" type="ORF">ETB97_012283</name>
</gene>
<sequence length="471" mass="52164">MARGFPPVELDQTLYDLYSLDGGDPNSVAHVIALAPPFKCAASLPVNTKYIYQTPMAPPLDAEVYARICLGNGAQNHGFMSGPIPLYLFDIDPPPYDIANKSVESPPAAQTDAQRVYDCLVPWQRPKLNFISDPDAFRPKPNVHISPYPPLDFLDNHPCILSQETHYGLLSKRNLALSGLPTPPSDVIEGQLSPEDVQDNSKVETETQRILDAVRAKPAPFVVKFPQSLSGQGVFVIRDETAKKARLPILETEVARMIRTLTPDNVQLQPVSLILQEVVPGDNTRNLSLFITRSGRAVLISCAEQFLDAEGIYRGSILDYCQQGELEAQFRDTIDQVAVYVHRNGFYGPMGADVMTDPTDGRQYVVDLNVRITGDYMMGPLRGHFLERRGLTVSFVITPLVVLGNRDQFEERFAKEMMNGRLIIIGWARGKGGRSGRHEYSVASVAIGGRDREHALELVGRINELALSKPQ</sequence>
<dbReference type="InterPro" id="IPR011761">
    <property type="entry name" value="ATP-grasp"/>
</dbReference>
<dbReference type="Proteomes" id="UP000326877">
    <property type="component" value="Unassembled WGS sequence"/>
</dbReference>
<dbReference type="InterPro" id="IPR053269">
    <property type="entry name" value="Asp-Met_ligase"/>
</dbReference>
<evidence type="ECO:0000313" key="4">
    <source>
        <dbReference type="EMBL" id="KAF5861960.1"/>
    </source>
</evidence>
<accession>A0A5N7CEL6</accession>
<dbReference type="PANTHER" id="PTHR37018:SF1">
    <property type="entry name" value="CULTURE SPECIFIC PROTEIN, PUTATIVE (AFU_ORTHOLOGUE AFUA_2G00130)-RELATED"/>
    <property type="match status" value="1"/>
</dbReference>
<name>A0A5N7CEL6_PETAA</name>
<dbReference type="PANTHER" id="PTHR37018">
    <property type="entry name" value="CULTURE SPECIFIC PROTEIN, PUTATIVE (AFU_ORTHOLOGUE AFUA_2G00130)-RELATED"/>
    <property type="match status" value="1"/>
</dbReference>
<dbReference type="SUPFAM" id="SSF56059">
    <property type="entry name" value="Glutathione synthetase ATP-binding domain-like"/>
    <property type="match status" value="1"/>
</dbReference>
<dbReference type="GO" id="GO:0046872">
    <property type="term" value="F:metal ion binding"/>
    <property type="evidence" value="ECO:0007669"/>
    <property type="project" value="InterPro"/>
</dbReference>
<keyword evidence="1" id="KW-0547">Nucleotide-binding</keyword>
<evidence type="ECO:0000256" key="1">
    <source>
        <dbReference type="PROSITE-ProRule" id="PRU00409"/>
    </source>
</evidence>
<dbReference type="EMBL" id="ML735238">
    <property type="protein sequence ID" value="KAE8392339.1"/>
    <property type="molecule type" value="Genomic_DNA"/>
</dbReference>
<reference evidence="4 5" key="1">
    <citation type="submission" date="2019-04" db="EMBL/GenBank/DDBJ databases">
        <title>Aspergillus burnettii sp. nov., novel species from soil in southeast Queensland.</title>
        <authorList>
            <person name="Gilchrist C.L.M."/>
            <person name="Pitt J.I."/>
            <person name="Lange L."/>
            <person name="Lacey H.J."/>
            <person name="Vuong D."/>
            <person name="Midgley D.J."/>
            <person name="Greenfield P."/>
            <person name="Bradbury M."/>
            <person name="Lacey E."/>
            <person name="Busk P.K."/>
            <person name="Pilgaard B."/>
            <person name="Chooi Y.H."/>
            <person name="Piggott A.M."/>
        </authorList>
    </citation>
    <scope>NUCLEOTIDE SEQUENCE [LARGE SCALE GENOMIC DNA]</scope>
    <source>
        <strain evidence="4 5">FRR 5400</strain>
    </source>
</reference>
<evidence type="ECO:0000259" key="2">
    <source>
        <dbReference type="PROSITE" id="PS50975"/>
    </source>
</evidence>
<feature type="domain" description="ATP-grasp" evidence="2">
    <location>
        <begin position="172"/>
        <end position="402"/>
    </location>
</feature>
<dbReference type="Pfam" id="PF02655">
    <property type="entry name" value="ATP-grasp_3"/>
    <property type="match status" value="1"/>
</dbReference>
<dbReference type="InterPro" id="IPR003806">
    <property type="entry name" value="ATP-grasp_PylC-type"/>
</dbReference>
<keyword evidence="1" id="KW-0067">ATP-binding</keyword>
<evidence type="ECO:0000313" key="5">
    <source>
        <dbReference type="Proteomes" id="UP000541154"/>
    </source>
</evidence>
<proteinExistence type="predicted"/>
<dbReference type="AlphaFoldDB" id="A0A5N7CEL6"/>
<dbReference type="PROSITE" id="PS50975">
    <property type="entry name" value="ATP_GRASP"/>
    <property type="match status" value="1"/>
</dbReference>
<dbReference type="EMBL" id="SPNV01000085">
    <property type="protein sequence ID" value="KAF5861960.1"/>
    <property type="molecule type" value="Genomic_DNA"/>
</dbReference>